<dbReference type="AlphaFoldDB" id="A0A485KZ83"/>
<dbReference type="EMBL" id="VJMH01005478">
    <property type="protein sequence ID" value="KAF0695480.1"/>
    <property type="molecule type" value="Genomic_DNA"/>
</dbReference>
<reference evidence="2 3" key="1">
    <citation type="submission" date="2019-03" db="EMBL/GenBank/DDBJ databases">
        <authorList>
            <person name="Gaulin E."/>
            <person name="Dumas B."/>
        </authorList>
    </citation>
    <scope>NUCLEOTIDE SEQUENCE [LARGE SCALE GENOMIC DNA]</scope>
    <source>
        <strain evidence="2">CBS 568.67</strain>
    </source>
</reference>
<reference evidence="1" key="2">
    <citation type="submission" date="2019-06" db="EMBL/GenBank/DDBJ databases">
        <title>Genomics analysis of Aphanomyces spp. identifies a new class of oomycete effector associated with host adaptation.</title>
        <authorList>
            <person name="Gaulin E."/>
        </authorList>
    </citation>
    <scope>NUCLEOTIDE SEQUENCE</scope>
    <source>
        <strain evidence="1">CBS 578.67</strain>
    </source>
</reference>
<proteinExistence type="predicted"/>
<dbReference type="OrthoDB" id="64780at2759"/>
<evidence type="ECO:0000313" key="2">
    <source>
        <dbReference type="EMBL" id="VFT90556.1"/>
    </source>
</evidence>
<dbReference type="Proteomes" id="UP000332933">
    <property type="component" value="Unassembled WGS sequence"/>
</dbReference>
<sequence>MGLANTSNGQPQTANVRYMNLKRRLRAHDGEPQNRFSCVDLAMRTLLLLVVAMLASGLNSTNSTSSSDTLQAFLAPMLPGLRTALPSLVAGAIPLAYGNCLATDKPAPRPCTATANGADLFLAKGFLYKVRARWIAGLSTFSVARLDVVFEPSGAMVLTLALAFDALPMSVQVSACVGDYCGAVLDSTDTCCGANKTLTVAARIPCFTTAPFLRTPTIRSVAVTPPVNAVLTFGLGSLSTKLDVWDLTPTFVSVLRNQVESVLLSTGLGALNNLLTESIGDTVECRAL</sequence>
<keyword evidence="3" id="KW-1185">Reference proteome</keyword>
<dbReference type="EMBL" id="CAADRA010005499">
    <property type="protein sequence ID" value="VFT90556.1"/>
    <property type="molecule type" value="Genomic_DNA"/>
</dbReference>
<evidence type="ECO:0000313" key="3">
    <source>
        <dbReference type="Proteomes" id="UP000332933"/>
    </source>
</evidence>
<gene>
    <name evidence="2" type="primary">Aste57867_13723</name>
    <name evidence="1" type="ORF">As57867_013673</name>
    <name evidence="2" type="ORF">ASTE57867_13723</name>
</gene>
<protein>
    <submittedName>
        <fullName evidence="2">Aste57867_13723 protein</fullName>
    </submittedName>
</protein>
<name>A0A485KZ83_9STRA</name>
<evidence type="ECO:0000313" key="1">
    <source>
        <dbReference type="EMBL" id="KAF0695480.1"/>
    </source>
</evidence>
<accession>A0A485KZ83</accession>
<organism evidence="2 3">
    <name type="scientific">Aphanomyces stellatus</name>
    <dbReference type="NCBI Taxonomy" id="120398"/>
    <lineage>
        <taxon>Eukaryota</taxon>
        <taxon>Sar</taxon>
        <taxon>Stramenopiles</taxon>
        <taxon>Oomycota</taxon>
        <taxon>Saprolegniomycetes</taxon>
        <taxon>Saprolegniales</taxon>
        <taxon>Verrucalvaceae</taxon>
        <taxon>Aphanomyces</taxon>
    </lineage>
</organism>